<comment type="caution">
    <text evidence="3">The sequence shown here is derived from an EMBL/GenBank/DDBJ whole genome shotgun (WGS) entry which is preliminary data.</text>
</comment>
<dbReference type="SUPFAM" id="SSF56214">
    <property type="entry name" value="4'-phosphopantetheinyl transferase"/>
    <property type="match status" value="1"/>
</dbReference>
<dbReference type="Proteomes" id="UP000191094">
    <property type="component" value="Unassembled WGS sequence"/>
</dbReference>
<dbReference type="InterPro" id="IPR037143">
    <property type="entry name" value="4-PPantetheinyl_Trfase_dom_sf"/>
</dbReference>
<gene>
    <name evidence="3" type="ORF">B0682_01300</name>
</gene>
<dbReference type="Gene3D" id="3.90.470.20">
    <property type="entry name" value="4'-phosphopantetheinyl transferase domain"/>
    <property type="match status" value="1"/>
</dbReference>
<protein>
    <recommendedName>
        <fullName evidence="2">4'-phosphopantetheinyl transferase domain-containing protein</fullName>
    </recommendedName>
</protein>
<dbReference type="InterPro" id="IPR008278">
    <property type="entry name" value="4-PPantetheinyl_Trfase_dom"/>
</dbReference>
<organism evidence="3 4">
    <name type="scientific">Lwoffella lincolnii</name>
    <dbReference type="NCBI Taxonomy" id="90241"/>
    <lineage>
        <taxon>Bacteria</taxon>
        <taxon>Pseudomonadati</taxon>
        <taxon>Pseudomonadota</taxon>
        <taxon>Gammaproteobacteria</taxon>
        <taxon>Moraxellales</taxon>
        <taxon>Moraxellaceae</taxon>
        <taxon>Lwoffella</taxon>
    </lineage>
</organism>
<name>A0A1T0CKL3_9GAMM</name>
<dbReference type="AlphaFoldDB" id="A0A1T0CKL3"/>
<dbReference type="Pfam" id="PF01648">
    <property type="entry name" value="ACPS"/>
    <property type="match status" value="1"/>
</dbReference>
<feature type="domain" description="4'-phosphopantetheinyl transferase" evidence="2">
    <location>
        <begin position="95"/>
        <end position="155"/>
    </location>
</feature>
<dbReference type="STRING" id="90241.B0682_01300"/>
<reference evidence="3 4" key="1">
    <citation type="submission" date="2017-02" db="EMBL/GenBank/DDBJ databases">
        <title>Draft genome sequence of Moraxella lincolnii CCUG 9405T type strain.</title>
        <authorList>
            <person name="Salva-Serra F."/>
            <person name="Engstrom-Jakobsson H."/>
            <person name="Thorell K."/>
            <person name="Jaen-Luchoro D."/>
            <person name="Gonzales-Siles L."/>
            <person name="Karlsson R."/>
            <person name="Yazdan S."/>
            <person name="Boulund F."/>
            <person name="Johnning A."/>
            <person name="Engstrand L."/>
            <person name="Kristiansson E."/>
            <person name="Moore E."/>
        </authorList>
    </citation>
    <scope>NUCLEOTIDE SEQUENCE [LARGE SCALE GENOMIC DNA]</scope>
    <source>
        <strain evidence="3 4">CCUG 9405</strain>
    </source>
</reference>
<accession>A0A1T0CKL3</accession>
<dbReference type="RefSeq" id="WP_158077836.1">
    <property type="nucleotide sequence ID" value="NZ_CP147511.1"/>
</dbReference>
<dbReference type="OrthoDB" id="6657592at2"/>
<evidence type="ECO:0000256" key="1">
    <source>
        <dbReference type="ARBA" id="ARBA00022679"/>
    </source>
</evidence>
<evidence type="ECO:0000313" key="4">
    <source>
        <dbReference type="Proteomes" id="UP000191094"/>
    </source>
</evidence>
<proteinExistence type="predicted"/>
<sequence length="221" mass="25614">MFGLKNQHLFYHDAVWFGQAQFYLHKEHQNKKHQKADKKFIQSQAVRELLTKLLAYYHIHTQLNDSNYPYRLDDGKWVSFSHSKAYVAVVVSNEPVGIDIEKNPVSIKVAERFFCQDECDYLTTLPKHQSDACCKLLWQIKECLIKIEQISLIDGLKINVLDAILSANSQSDGLNHLVCKQPIKLEIKGYGSYHFYCHQLNDLQFSDLPFNDLVILLKPTS</sequence>
<keyword evidence="1" id="KW-0808">Transferase</keyword>
<evidence type="ECO:0000313" key="3">
    <source>
        <dbReference type="EMBL" id="OOS22864.1"/>
    </source>
</evidence>
<dbReference type="EMBL" id="MUYT01000001">
    <property type="protein sequence ID" value="OOS22864.1"/>
    <property type="molecule type" value="Genomic_DNA"/>
</dbReference>
<keyword evidence="4" id="KW-1185">Reference proteome</keyword>
<evidence type="ECO:0000259" key="2">
    <source>
        <dbReference type="Pfam" id="PF01648"/>
    </source>
</evidence>
<dbReference type="GO" id="GO:0008897">
    <property type="term" value="F:holo-[acyl-carrier-protein] synthase activity"/>
    <property type="evidence" value="ECO:0007669"/>
    <property type="project" value="InterPro"/>
</dbReference>
<dbReference type="GO" id="GO:0000287">
    <property type="term" value="F:magnesium ion binding"/>
    <property type="evidence" value="ECO:0007669"/>
    <property type="project" value="InterPro"/>
</dbReference>